<dbReference type="GO" id="GO:0016020">
    <property type="term" value="C:membrane"/>
    <property type="evidence" value="ECO:0007669"/>
    <property type="project" value="UniProtKB-SubCell"/>
</dbReference>
<evidence type="ECO:0000256" key="1">
    <source>
        <dbReference type="ARBA" id="ARBA00004370"/>
    </source>
</evidence>
<proteinExistence type="inferred from homology"/>
<dbReference type="InterPro" id="IPR021109">
    <property type="entry name" value="Peptidase_aspartic_dom_sf"/>
</dbReference>
<evidence type="ECO:0000256" key="10">
    <source>
        <dbReference type="SAM" id="SignalP"/>
    </source>
</evidence>
<accession>A0AAN9EGR0</accession>
<evidence type="ECO:0000256" key="5">
    <source>
        <dbReference type="ARBA" id="ARBA00022729"/>
    </source>
</evidence>
<dbReference type="PROSITE" id="PS51767">
    <property type="entry name" value="PEPTIDASE_A1"/>
    <property type="match status" value="1"/>
</dbReference>
<keyword evidence="4" id="KW-0812">Transmembrane</keyword>
<keyword evidence="6" id="KW-0378">Hydrolase</keyword>
<comment type="similarity">
    <text evidence="2">Belongs to the peptidase A1 family.</text>
</comment>
<dbReference type="InterPro" id="IPR001461">
    <property type="entry name" value="Aspartic_peptidase_A1"/>
</dbReference>
<dbReference type="Gene3D" id="2.40.70.10">
    <property type="entry name" value="Acid Proteases"/>
    <property type="match status" value="1"/>
</dbReference>
<name>A0AAN9EGR0_CROPI</name>
<dbReference type="AlphaFoldDB" id="A0AAN9EGR0"/>
<evidence type="ECO:0000259" key="11">
    <source>
        <dbReference type="PROSITE" id="PS51767"/>
    </source>
</evidence>
<evidence type="ECO:0000256" key="7">
    <source>
        <dbReference type="ARBA" id="ARBA00022989"/>
    </source>
</evidence>
<dbReference type="InterPro" id="IPR032861">
    <property type="entry name" value="TAXi_N"/>
</dbReference>
<dbReference type="EMBL" id="JAYWIO010000006">
    <property type="protein sequence ID" value="KAK7256010.1"/>
    <property type="molecule type" value="Genomic_DNA"/>
</dbReference>
<dbReference type="SUPFAM" id="SSF50630">
    <property type="entry name" value="Acid proteases"/>
    <property type="match status" value="1"/>
</dbReference>
<evidence type="ECO:0000313" key="13">
    <source>
        <dbReference type="Proteomes" id="UP001372338"/>
    </source>
</evidence>
<evidence type="ECO:0000313" key="12">
    <source>
        <dbReference type="EMBL" id="KAK7256010.1"/>
    </source>
</evidence>
<keyword evidence="13" id="KW-1185">Reference proteome</keyword>
<evidence type="ECO:0000256" key="3">
    <source>
        <dbReference type="ARBA" id="ARBA00022670"/>
    </source>
</evidence>
<dbReference type="PANTHER" id="PTHR13683:SF375">
    <property type="entry name" value="PEPTIDASE A1 DOMAIN-CONTAINING PROTEIN"/>
    <property type="match status" value="1"/>
</dbReference>
<keyword evidence="8" id="KW-0472">Membrane</keyword>
<sequence>MHSMAPLYYLLVTFCLLLPASPMTFKLQRALPSAHGNGNGNGNGTHYLSNLRAHDFDRHRRILPTVFPFPVYGNGREGVLVFLIPIAFDDKGVALWGLFRLCGAGLWRSYNYKTDFRLWLSLGNDGVRNHRNHLASYLMIYYTKVPLGSPPKEFHVVIDTGSHVAWVSCGGCNSCPKTSSFPIQLNNFDPRSSSTSSAILCSDRLCRDGSHSHDAACDIGSNQCNFKVKYADGSGTSGHYFSDLMHFTGFAEGSVATDSSSRVVFG</sequence>
<keyword evidence="9" id="KW-1015">Disulfide bond</keyword>
<dbReference type="PANTHER" id="PTHR13683">
    <property type="entry name" value="ASPARTYL PROTEASES"/>
    <property type="match status" value="1"/>
</dbReference>
<feature type="disulfide bond" evidence="9">
    <location>
        <begin position="172"/>
        <end position="224"/>
    </location>
</feature>
<dbReference type="GO" id="GO:0006508">
    <property type="term" value="P:proteolysis"/>
    <property type="evidence" value="ECO:0007669"/>
    <property type="project" value="UniProtKB-KW"/>
</dbReference>
<dbReference type="InterPro" id="IPR033121">
    <property type="entry name" value="PEPTIDASE_A1"/>
</dbReference>
<comment type="subcellular location">
    <subcellularLocation>
        <location evidence="1">Membrane</location>
    </subcellularLocation>
</comment>
<evidence type="ECO:0000256" key="2">
    <source>
        <dbReference type="ARBA" id="ARBA00007447"/>
    </source>
</evidence>
<keyword evidence="5 10" id="KW-0732">Signal</keyword>
<protein>
    <recommendedName>
        <fullName evidence="11">Peptidase A1 domain-containing protein</fullName>
    </recommendedName>
</protein>
<dbReference type="GO" id="GO:0004190">
    <property type="term" value="F:aspartic-type endopeptidase activity"/>
    <property type="evidence" value="ECO:0007669"/>
    <property type="project" value="InterPro"/>
</dbReference>
<feature type="domain" description="Peptidase A1" evidence="11">
    <location>
        <begin position="141"/>
        <end position="266"/>
    </location>
</feature>
<keyword evidence="7" id="KW-1133">Transmembrane helix</keyword>
<evidence type="ECO:0000256" key="4">
    <source>
        <dbReference type="ARBA" id="ARBA00022692"/>
    </source>
</evidence>
<keyword evidence="3" id="KW-0645">Protease</keyword>
<comment type="caution">
    <text evidence="12">The sequence shown here is derived from an EMBL/GenBank/DDBJ whole genome shotgun (WGS) entry which is preliminary data.</text>
</comment>
<evidence type="ECO:0000256" key="8">
    <source>
        <dbReference type="ARBA" id="ARBA00023136"/>
    </source>
</evidence>
<feature type="signal peptide" evidence="10">
    <location>
        <begin position="1"/>
        <end position="22"/>
    </location>
</feature>
<dbReference type="Proteomes" id="UP001372338">
    <property type="component" value="Unassembled WGS sequence"/>
</dbReference>
<organism evidence="12 13">
    <name type="scientific">Crotalaria pallida</name>
    <name type="common">Smooth rattlebox</name>
    <name type="synonym">Crotalaria striata</name>
    <dbReference type="NCBI Taxonomy" id="3830"/>
    <lineage>
        <taxon>Eukaryota</taxon>
        <taxon>Viridiplantae</taxon>
        <taxon>Streptophyta</taxon>
        <taxon>Embryophyta</taxon>
        <taxon>Tracheophyta</taxon>
        <taxon>Spermatophyta</taxon>
        <taxon>Magnoliopsida</taxon>
        <taxon>eudicotyledons</taxon>
        <taxon>Gunneridae</taxon>
        <taxon>Pentapetalae</taxon>
        <taxon>rosids</taxon>
        <taxon>fabids</taxon>
        <taxon>Fabales</taxon>
        <taxon>Fabaceae</taxon>
        <taxon>Papilionoideae</taxon>
        <taxon>50 kb inversion clade</taxon>
        <taxon>genistoids sensu lato</taxon>
        <taxon>core genistoids</taxon>
        <taxon>Crotalarieae</taxon>
        <taxon>Crotalaria</taxon>
    </lineage>
</organism>
<reference evidence="12 13" key="1">
    <citation type="submission" date="2024-01" db="EMBL/GenBank/DDBJ databases">
        <title>The genomes of 5 underutilized Papilionoideae crops provide insights into root nodulation and disease resistanc.</title>
        <authorList>
            <person name="Yuan L."/>
        </authorList>
    </citation>
    <scope>NUCLEOTIDE SEQUENCE [LARGE SCALE GENOMIC DNA]</scope>
    <source>
        <strain evidence="12">ZHUSHIDOU_FW_LH</strain>
        <tissue evidence="12">Leaf</tissue>
    </source>
</reference>
<gene>
    <name evidence="12" type="ORF">RIF29_29440</name>
</gene>
<feature type="chain" id="PRO_5042867943" description="Peptidase A1 domain-containing protein" evidence="10">
    <location>
        <begin position="23"/>
        <end position="266"/>
    </location>
</feature>
<dbReference type="Pfam" id="PF14543">
    <property type="entry name" value="TAXi_N"/>
    <property type="match status" value="1"/>
</dbReference>
<evidence type="ECO:0000256" key="9">
    <source>
        <dbReference type="PIRSR" id="PIRSR601461-2"/>
    </source>
</evidence>
<evidence type="ECO:0000256" key="6">
    <source>
        <dbReference type="ARBA" id="ARBA00022801"/>
    </source>
</evidence>